<keyword evidence="9" id="KW-1185">Reference proteome</keyword>
<dbReference type="EMBL" id="JBHSMJ010000009">
    <property type="protein sequence ID" value="MFC5447860.1"/>
    <property type="molecule type" value="Genomic_DNA"/>
</dbReference>
<feature type="transmembrane region" description="Helical" evidence="7">
    <location>
        <begin position="162"/>
        <end position="179"/>
    </location>
</feature>
<dbReference type="PANTHER" id="PTHR43663">
    <property type="entry name" value="CHROMATE TRANSPORT PROTEIN-RELATED"/>
    <property type="match status" value="1"/>
</dbReference>
<keyword evidence="5 7" id="KW-1133">Transmembrane helix</keyword>
<evidence type="ECO:0000256" key="7">
    <source>
        <dbReference type="SAM" id="Phobius"/>
    </source>
</evidence>
<evidence type="ECO:0000256" key="3">
    <source>
        <dbReference type="ARBA" id="ARBA00022475"/>
    </source>
</evidence>
<dbReference type="Proteomes" id="UP001596044">
    <property type="component" value="Unassembled WGS sequence"/>
</dbReference>
<comment type="caution">
    <text evidence="8">The sequence shown here is derived from an EMBL/GenBank/DDBJ whole genome shotgun (WGS) entry which is preliminary data.</text>
</comment>
<dbReference type="Pfam" id="PF02417">
    <property type="entry name" value="Chromate_transp"/>
    <property type="match status" value="1"/>
</dbReference>
<evidence type="ECO:0000256" key="6">
    <source>
        <dbReference type="ARBA" id="ARBA00023136"/>
    </source>
</evidence>
<evidence type="ECO:0000256" key="5">
    <source>
        <dbReference type="ARBA" id="ARBA00022989"/>
    </source>
</evidence>
<protein>
    <submittedName>
        <fullName evidence="8">Chromate transporter</fullName>
    </submittedName>
</protein>
<organism evidence="8 9">
    <name type="scientific">Paenibacillus aestuarii</name>
    <dbReference type="NCBI Taxonomy" id="516965"/>
    <lineage>
        <taxon>Bacteria</taxon>
        <taxon>Bacillati</taxon>
        <taxon>Bacillota</taxon>
        <taxon>Bacilli</taxon>
        <taxon>Bacillales</taxon>
        <taxon>Paenibacillaceae</taxon>
        <taxon>Paenibacillus</taxon>
    </lineage>
</organism>
<feature type="transmembrane region" description="Helical" evidence="7">
    <location>
        <begin position="6"/>
        <end position="26"/>
    </location>
</feature>
<keyword evidence="6 7" id="KW-0472">Membrane</keyword>
<sequence length="180" mass="19838">MSVLWSLFLTFLKIGFISFGGGYAMIPIIQHEVETHQWMQPEQFNHAVALAGTGPGPIATNCATLIGYQTAGVLGAIIATLGMVLPSLLLIIFLSAVLYKWHNHRWFKSTFYGLRPVVTGLIIYAAIRLGWSGSDSVHFSWHQAAMILITFGVAVGIIKYKLHPFIVILFAGIMGIVFFQ</sequence>
<reference evidence="9" key="1">
    <citation type="journal article" date="2019" name="Int. J. Syst. Evol. Microbiol.">
        <title>The Global Catalogue of Microorganisms (GCM) 10K type strain sequencing project: providing services to taxonomists for standard genome sequencing and annotation.</title>
        <authorList>
            <consortium name="The Broad Institute Genomics Platform"/>
            <consortium name="The Broad Institute Genome Sequencing Center for Infectious Disease"/>
            <person name="Wu L."/>
            <person name="Ma J."/>
        </authorList>
    </citation>
    <scope>NUCLEOTIDE SEQUENCE [LARGE SCALE GENOMIC DNA]</scope>
    <source>
        <strain evidence="9">KACC 11904</strain>
    </source>
</reference>
<keyword evidence="3" id="KW-1003">Cell membrane</keyword>
<dbReference type="InterPro" id="IPR003370">
    <property type="entry name" value="Chromate_transpt"/>
</dbReference>
<gene>
    <name evidence="8" type="ORF">ACFPOG_06295</name>
</gene>
<feature type="transmembrane region" description="Helical" evidence="7">
    <location>
        <begin position="74"/>
        <end position="99"/>
    </location>
</feature>
<accession>A0ABW0K3K9</accession>
<dbReference type="PANTHER" id="PTHR43663:SF1">
    <property type="entry name" value="CHROMATE TRANSPORTER"/>
    <property type="match status" value="1"/>
</dbReference>
<dbReference type="InterPro" id="IPR052518">
    <property type="entry name" value="CHR_Transporter"/>
</dbReference>
<name>A0ABW0K3K9_9BACL</name>
<feature type="transmembrane region" description="Helical" evidence="7">
    <location>
        <begin position="137"/>
        <end position="155"/>
    </location>
</feature>
<evidence type="ECO:0000313" key="9">
    <source>
        <dbReference type="Proteomes" id="UP001596044"/>
    </source>
</evidence>
<proteinExistence type="inferred from homology"/>
<feature type="transmembrane region" description="Helical" evidence="7">
    <location>
        <begin position="111"/>
        <end position="131"/>
    </location>
</feature>
<evidence type="ECO:0000256" key="1">
    <source>
        <dbReference type="ARBA" id="ARBA00004651"/>
    </source>
</evidence>
<dbReference type="RefSeq" id="WP_333743137.1">
    <property type="nucleotide sequence ID" value="NZ_JAQFVF010000092.1"/>
</dbReference>
<evidence type="ECO:0000313" key="8">
    <source>
        <dbReference type="EMBL" id="MFC5447860.1"/>
    </source>
</evidence>
<evidence type="ECO:0000256" key="2">
    <source>
        <dbReference type="ARBA" id="ARBA00005262"/>
    </source>
</evidence>
<evidence type="ECO:0000256" key="4">
    <source>
        <dbReference type="ARBA" id="ARBA00022692"/>
    </source>
</evidence>
<comment type="subcellular location">
    <subcellularLocation>
        <location evidence="1">Cell membrane</location>
        <topology evidence="1">Multi-pass membrane protein</topology>
    </subcellularLocation>
</comment>
<comment type="similarity">
    <text evidence="2">Belongs to the chromate ion transporter (CHR) (TC 2.A.51) family.</text>
</comment>
<keyword evidence="4 7" id="KW-0812">Transmembrane</keyword>